<name>A0A9W7XM80_9FUNG</name>
<dbReference type="PANTHER" id="PTHR46028:SF2">
    <property type="entry name" value="KYNURENINE 3-MONOOXYGENASE"/>
    <property type="match status" value="1"/>
</dbReference>
<keyword evidence="5 10" id="KW-0521">NADP</keyword>
<evidence type="ECO:0000313" key="13">
    <source>
        <dbReference type="EMBL" id="KAJ1646082.1"/>
    </source>
</evidence>
<sequence>MQERTVVIVGGGLVGSLATCYFAKRGWKVDLYEKRPDIRLSENAHLVEHRSINLAISERGFSALRKLDPDLELAVKSLVVPMHGRMIHSRSGEQISQAYDVFGRHINSVGRSALIRVLLDAASKCPRAALHFCHEFVDADLDSGLVTFLDNRGERKSIQADLVVGADGAYSKVRQRMMTKVKMNYMQTYIEHDYCEFSMPPVDGDYAMNPNHLHIWPRGSFMLIALPNMDKTFTCTLFMPWAQFEHVRSSGEIEQFFRDNFPDALDLIGRETVRAEYARNPKGSLMYIKCAPYTYRGRAVILGDSAHAMVPFYGQGMNCGFEDVEMLDEIMVGALHRANARSSNTSELTDEQLHQALDEYSRKRTKDASVIVDLALENYVEMRSRVVDFAYMFRKYLEGFLHRIAPSRVIPLYTMVSFTSIPYSTVIRQWNKQTVWLHRAMWTAVTLAIAGMAALLARRLGGRVLLMRWMSKILQRRSKQ</sequence>
<keyword evidence="3 10" id="KW-0662">Pyridine nucleotide biosynthesis</keyword>
<dbReference type="GO" id="GO:0004502">
    <property type="term" value="F:kynurenine 3-monooxygenase activity"/>
    <property type="evidence" value="ECO:0007669"/>
    <property type="project" value="UniProtKB-UniRule"/>
</dbReference>
<dbReference type="Proteomes" id="UP001145021">
    <property type="component" value="Unassembled WGS sequence"/>
</dbReference>
<evidence type="ECO:0000256" key="5">
    <source>
        <dbReference type="ARBA" id="ARBA00022857"/>
    </source>
</evidence>
<keyword evidence="10 11" id="KW-0472">Membrane</keyword>
<feature type="domain" description="FAD-binding" evidence="12">
    <location>
        <begin position="5"/>
        <end position="335"/>
    </location>
</feature>
<comment type="function">
    <text evidence="10">Catalyzes the hydroxylation of L-kynurenine (L-Kyn) to form 3-hydroxy-L-kynurenine (L-3OHKyn). Required for synthesis of quinolinic acid.</text>
</comment>
<comment type="pathway">
    <text evidence="10">Cofactor biosynthesis; NAD(+) biosynthesis; quinolinate from L-kynurenine: step 1/3.</text>
</comment>
<dbReference type="FunFam" id="3.50.50.60:FF:000129">
    <property type="entry name" value="Kynurenine 3-monooxygenase"/>
    <property type="match status" value="1"/>
</dbReference>
<feature type="transmembrane region" description="Helical" evidence="11">
    <location>
        <begin position="436"/>
        <end position="457"/>
    </location>
</feature>
<dbReference type="HAMAP" id="MF_01971">
    <property type="entry name" value="Kynurenine_monooxygenase"/>
    <property type="match status" value="1"/>
</dbReference>
<evidence type="ECO:0000256" key="3">
    <source>
        <dbReference type="ARBA" id="ARBA00022642"/>
    </source>
</evidence>
<dbReference type="PRINTS" id="PR00420">
    <property type="entry name" value="RNGMNOXGNASE"/>
</dbReference>
<accession>A0A9W7XM80</accession>
<protein>
    <recommendedName>
        <fullName evidence="10">Kynurenine 3-monooxygenase</fullName>
        <ecNumber evidence="10">1.14.13.9</ecNumber>
    </recommendedName>
    <alternativeName>
        <fullName evidence="10">Biosynthesis of nicotinic acid protein 4</fullName>
    </alternativeName>
    <alternativeName>
        <fullName evidence="10">Kynurenine 3-hydroxylase</fullName>
    </alternativeName>
</protein>
<keyword evidence="7 10" id="KW-0503">Monooxygenase</keyword>
<dbReference type="GO" id="GO:0043420">
    <property type="term" value="P:anthranilate metabolic process"/>
    <property type="evidence" value="ECO:0007669"/>
    <property type="project" value="UniProtKB-UniRule"/>
</dbReference>
<evidence type="ECO:0000256" key="8">
    <source>
        <dbReference type="ARBA" id="ARBA00023128"/>
    </source>
</evidence>
<evidence type="ECO:0000259" key="12">
    <source>
        <dbReference type="Pfam" id="PF01494"/>
    </source>
</evidence>
<comment type="similarity">
    <text evidence="10">Belongs to the aromatic-ring hydroxylase family. KMO subfamily.</text>
</comment>
<dbReference type="InterPro" id="IPR002938">
    <property type="entry name" value="FAD-bd"/>
</dbReference>
<comment type="caution">
    <text evidence="13">The sequence shown here is derived from an EMBL/GenBank/DDBJ whole genome shotgun (WGS) entry which is preliminary data.</text>
</comment>
<keyword evidence="14" id="KW-1185">Reference proteome</keyword>
<dbReference type="AlphaFoldDB" id="A0A9W7XM80"/>
<reference evidence="13" key="1">
    <citation type="submission" date="2022-07" db="EMBL/GenBank/DDBJ databases">
        <title>Phylogenomic reconstructions and comparative analyses of Kickxellomycotina fungi.</title>
        <authorList>
            <person name="Reynolds N.K."/>
            <person name="Stajich J.E."/>
            <person name="Barry K."/>
            <person name="Grigoriev I.V."/>
            <person name="Crous P."/>
            <person name="Smith M.E."/>
        </authorList>
    </citation>
    <scope>NUCLEOTIDE SEQUENCE</scope>
    <source>
        <strain evidence="13">NBRC 105413</strain>
    </source>
</reference>
<evidence type="ECO:0000256" key="9">
    <source>
        <dbReference type="ARBA" id="ARBA00047818"/>
    </source>
</evidence>
<evidence type="ECO:0000256" key="7">
    <source>
        <dbReference type="ARBA" id="ARBA00023033"/>
    </source>
</evidence>
<evidence type="ECO:0000256" key="2">
    <source>
        <dbReference type="ARBA" id="ARBA00022630"/>
    </source>
</evidence>
<evidence type="ECO:0000256" key="10">
    <source>
        <dbReference type="HAMAP-Rule" id="MF_03018"/>
    </source>
</evidence>
<comment type="subcellular location">
    <subcellularLocation>
        <location evidence="10">Mitochondrion outer membrane</location>
    </subcellularLocation>
</comment>
<dbReference type="InterPro" id="IPR027545">
    <property type="entry name" value="Kynurenine_monooxygenase"/>
</dbReference>
<evidence type="ECO:0000256" key="4">
    <source>
        <dbReference type="ARBA" id="ARBA00022827"/>
    </source>
</evidence>
<keyword evidence="10" id="KW-1000">Mitochondrion outer membrane</keyword>
<keyword evidence="11" id="KW-0812">Transmembrane</keyword>
<dbReference type="Gene3D" id="3.50.50.60">
    <property type="entry name" value="FAD/NAD(P)-binding domain"/>
    <property type="match status" value="1"/>
</dbReference>
<dbReference type="GO" id="GO:0071949">
    <property type="term" value="F:FAD binding"/>
    <property type="evidence" value="ECO:0007669"/>
    <property type="project" value="InterPro"/>
</dbReference>
<dbReference type="EC" id="1.14.13.9" evidence="10"/>
<dbReference type="GO" id="GO:0070189">
    <property type="term" value="P:kynurenine metabolic process"/>
    <property type="evidence" value="ECO:0007669"/>
    <property type="project" value="TreeGrafter"/>
</dbReference>
<comment type="cofactor">
    <cofactor evidence="1 10">
        <name>FAD</name>
        <dbReference type="ChEBI" id="CHEBI:57692"/>
    </cofactor>
</comment>
<keyword evidence="8 10" id="KW-0496">Mitochondrion</keyword>
<keyword evidence="2 10" id="KW-0285">Flavoprotein</keyword>
<dbReference type="InterPro" id="IPR036188">
    <property type="entry name" value="FAD/NAD-bd_sf"/>
</dbReference>
<dbReference type="PANTHER" id="PTHR46028">
    <property type="entry name" value="KYNURENINE 3-MONOOXYGENASE"/>
    <property type="match status" value="1"/>
</dbReference>
<keyword evidence="11" id="KW-1133">Transmembrane helix</keyword>
<evidence type="ECO:0000256" key="1">
    <source>
        <dbReference type="ARBA" id="ARBA00001974"/>
    </source>
</evidence>
<gene>
    <name evidence="10 13" type="primary">BNA4</name>
    <name evidence="13" type="ORF">LPJ64_002409</name>
</gene>
<evidence type="ECO:0000313" key="14">
    <source>
        <dbReference type="Proteomes" id="UP001145021"/>
    </source>
</evidence>
<dbReference type="GO" id="GO:0019805">
    <property type="term" value="P:quinolinate biosynthetic process"/>
    <property type="evidence" value="ECO:0007669"/>
    <property type="project" value="UniProtKB-UniRule"/>
</dbReference>
<dbReference type="GO" id="GO:0006569">
    <property type="term" value="P:L-tryptophan catabolic process"/>
    <property type="evidence" value="ECO:0007669"/>
    <property type="project" value="UniProtKB-UniRule"/>
</dbReference>
<keyword evidence="4 10" id="KW-0274">FAD</keyword>
<dbReference type="EMBL" id="JANBOH010000076">
    <property type="protein sequence ID" value="KAJ1646082.1"/>
    <property type="molecule type" value="Genomic_DNA"/>
</dbReference>
<dbReference type="Pfam" id="PF01494">
    <property type="entry name" value="FAD_binding_3"/>
    <property type="match status" value="1"/>
</dbReference>
<evidence type="ECO:0000256" key="11">
    <source>
        <dbReference type="SAM" id="Phobius"/>
    </source>
</evidence>
<proteinExistence type="inferred from homology"/>
<dbReference type="GO" id="GO:0034354">
    <property type="term" value="P:'de novo' NAD+ biosynthetic process from L-tryptophan"/>
    <property type="evidence" value="ECO:0007669"/>
    <property type="project" value="UniProtKB-UniRule"/>
</dbReference>
<comment type="catalytic activity">
    <reaction evidence="9 10">
        <text>L-kynurenine + NADPH + O2 + H(+) = 3-hydroxy-L-kynurenine + NADP(+) + H2O</text>
        <dbReference type="Rhea" id="RHEA:20545"/>
        <dbReference type="ChEBI" id="CHEBI:15377"/>
        <dbReference type="ChEBI" id="CHEBI:15378"/>
        <dbReference type="ChEBI" id="CHEBI:15379"/>
        <dbReference type="ChEBI" id="CHEBI:57783"/>
        <dbReference type="ChEBI" id="CHEBI:57959"/>
        <dbReference type="ChEBI" id="CHEBI:58125"/>
        <dbReference type="ChEBI" id="CHEBI:58349"/>
        <dbReference type="EC" id="1.14.13.9"/>
    </reaction>
</comment>
<organism evidence="13 14">
    <name type="scientific">Coemansia asiatica</name>
    <dbReference type="NCBI Taxonomy" id="1052880"/>
    <lineage>
        <taxon>Eukaryota</taxon>
        <taxon>Fungi</taxon>
        <taxon>Fungi incertae sedis</taxon>
        <taxon>Zoopagomycota</taxon>
        <taxon>Kickxellomycotina</taxon>
        <taxon>Kickxellomycetes</taxon>
        <taxon>Kickxellales</taxon>
        <taxon>Kickxellaceae</taxon>
        <taxon>Coemansia</taxon>
    </lineage>
</organism>
<keyword evidence="6 10" id="KW-0560">Oxidoreductase</keyword>
<dbReference type="GO" id="GO:0005741">
    <property type="term" value="C:mitochondrial outer membrane"/>
    <property type="evidence" value="ECO:0007669"/>
    <property type="project" value="UniProtKB-SubCell"/>
</dbReference>
<evidence type="ECO:0000256" key="6">
    <source>
        <dbReference type="ARBA" id="ARBA00023002"/>
    </source>
</evidence>
<dbReference type="SUPFAM" id="SSF51905">
    <property type="entry name" value="FAD/NAD(P)-binding domain"/>
    <property type="match status" value="1"/>
</dbReference>